<dbReference type="InterPro" id="IPR001567">
    <property type="entry name" value="Pept_M3A_M3B_dom"/>
</dbReference>
<keyword evidence="1 6" id="KW-0645">Protease</keyword>
<evidence type="ECO:0000256" key="2">
    <source>
        <dbReference type="ARBA" id="ARBA00022723"/>
    </source>
</evidence>
<dbReference type="Gene3D" id="1.10.1370.30">
    <property type="match status" value="1"/>
</dbReference>
<keyword evidence="4 6" id="KW-0862">Zinc</keyword>
<evidence type="ECO:0000256" key="3">
    <source>
        <dbReference type="ARBA" id="ARBA00022801"/>
    </source>
</evidence>
<feature type="domain" description="Peptidase M3A/M3B catalytic" evidence="7">
    <location>
        <begin position="2"/>
        <end position="84"/>
    </location>
</feature>
<evidence type="ECO:0000256" key="4">
    <source>
        <dbReference type="ARBA" id="ARBA00022833"/>
    </source>
</evidence>
<keyword evidence="5 6" id="KW-0482">Metalloprotease</keyword>
<gene>
    <name evidence="8" type="ORF">C7Y47_06290</name>
</gene>
<dbReference type="Proteomes" id="UP000317944">
    <property type="component" value="Unassembled WGS sequence"/>
</dbReference>
<dbReference type="AlphaFoldDB" id="A0A544UPW6"/>
<comment type="cofactor">
    <cofactor evidence="6">
        <name>Zn(2+)</name>
        <dbReference type="ChEBI" id="CHEBI:29105"/>
    </cofactor>
    <text evidence="6">Binds 1 zinc ion.</text>
</comment>
<protein>
    <recommendedName>
        <fullName evidence="7">Peptidase M3A/M3B catalytic domain-containing protein</fullName>
    </recommendedName>
</protein>
<reference evidence="8 9" key="1">
    <citation type="submission" date="2018-03" db="EMBL/GenBank/DDBJ databases">
        <title>Aerobic endospore-forming bacteria genome sequencing and assembly.</title>
        <authorList>
            <person name="Cavalcante D.A."/>
            <person name="Driks A."/>
            <person name="Putonti C."/>
            <person name="De-Souza M.T."/>
        </authorList>
    </citation>
    <scope>NUCLEOTIDE SEQUENCE [LARGE SCALE GENOMIC DNA]</scope>
    <source>
        <strain evidence="8 9">SDF0037</strain>
    </source>
</reference>
<organism evidence="8 9">
    <name type="scientific">Lysinibacillus sphaericus</name>
    <name type="common">Bacillus sphaericus</name>
    <dbReference type="NCBI Taxonomy" id="1421"/>
    <lineage>
        <taxon>Bacteria</taxon>
        <taxon>Bacillati</taxon>
        <taxon>Bacillota</taxon>
        <taxon>Bacilli</taxon>
        <taxon>Bacillales</taxon>
        <taxon>Bacillaceae</taxon>
        <taxon>Lysinibacillus</taxon>
    </lineage>
</organism>
<evidence type="ECO:0000313" key="8">
    <source>
        <dbReference type="EMBL" id="TQR35895.1"/>
    </source>
</evidence>
<evidence type="ECO:0000259" key="7">
    <source>
        <dbReference type="Pfam" id="PF01432"/>
    </source>
</evidence>
<evidence type="ECO:0000256" key="1">
    <source>
        <dbReference type="ARBA" id="ARBA00022670"/>
    </source>
</evidence>
<evidence type="ECO:0000313" key="9">
    <source>
        <dbReference type="Proteomes" id="UP000317944"/>
    </source>
</evidence>
<evidence type="ECO:0000256" key="5">
    <source>
        <dbReference type="ARBA" id="ARBA00023049"/>
    </source>
</evidence>
<keyword evidence="2 6" id="KW-0479">Metal-binding</keyword>
<dbReference type="SUPFAM" id="SSF55486">
    <property type="entry name" value="Metalloproteases ('zincins'), catalytic domain"/>
    <property type="match status" value="1"/>
</dbReference>
<dbReference type="GO" id="GO:0004222">
    <property type="term" value="F:metalloendopeptidase activity"/>
    <property type="evidence" value="ECO:0007669"/>
    <property type="project" value="InterPro"/>
</dbReference>
<proteinExistence type="inferred from homology"/>
<comment type="similarity">
    <text evidence="6">Belongs to the peptidase M3 family.</text>
</comment>
<name>A0A544UPW6_LYSSH</name>
<comment type="caution">
    <text evidence="8">The sequence shown here is derived from an EMBL/GenBank/DDBJ whole genome shotgun (WGS) entry which is preliminary data.</text>
</comment>
<dbReference type="GO" id="GO:0046872">
    <property type="term" value="F:metal ion binding"/>
    <property type="evidence" value="ECO:0007669"/>
    <property type="project" value="UniProtKB-UniRule"/>
</dbReference>
<accession>A0A544UPW6</accession>
<dbReference type="EMBL" id="SADV01000004">
    <property type="protein sequence ID" value="TQR35895.1"/>
    <property type="molecule type" value="Genomic_DNA"/>
</dbReference>
<evidence type="ECO:0000256" key="6">
    <source>
        <dbReference type="RuleBase" id="RU003435"/>
    </source>
</evidence>
<dbReference type="OrthoDB" id="9762795at2"/>
<dbReference type="Pfam" id="PF01432">
    <property type="entry name" value="Peptidase_M3"/>
    <property type="match status" value="1"/>
</dbReference>
<sequence>MDLTIKENKTTGAYTNYLCNEKIPYIFANLNGSRKDVKILAHEFGHAFQMAIFNQKNNIPEFILPTNKACEINSIALEFLIWPYMEEIFGDDAMNYRYSH</sequence>
<dbReference type="GO" id="GO:0006508">
    <property type="term" value="P:proteolysis"/>
    <property type="evidence" value="ECO:0007669"/>
    <property type="project" value="UniProtKB-KW"/>
</dbReference>
<keyword evidence="3 6" id="KW-0378">Hydrolase</keyword>
<dbReference type="RefSeq" id="WP_142507992.1">
    <property type="nucleotide sequence ID" value="NZ_SADV01000004.1"/>
</dbReference>